<keyword evidence="4" id="KW-1185">Reference proteome</keyword>
<dbReference type="STRING" id="623744.A0A553NHD9"/>
<evidence type="ECO:0000259" key="2">
    <source>
        <dbReference type="PROSITE" id="PS50004"/>
    </source>
</evidence>
<comment type="caution">
    <text evidence="3">The sequence shown here is derived from an EMBL/GenBank/DDBJ whole genome shotgun (WGS) entry which is preliminary data.</text>
</comment>
<evidence type="ECO:0000313" key="4">
    <source>
        <dbReference type="Proteomes" id="UP000316079"/>
    </source>
</evidence>
<dbReference type="GO" id="GO:0022027">
    <property type="term" value="P:interkinetic nuclear migration"/>
    <property type="evidence" value="ECO:0007669"/>
    <property type="project" value="TreeGrafter"/>
</dbReference>
<dbReference type="Gene3D" id="2.60.40.150">
    <property type="entry name" value="C2 domain"/>
    <property type="match status" value="1"/>
</dbReference>
<sequence length="598" mass="65515">MGSKSDQLLIVVSILEGRQFPRVPHRSLVVEARFDGESLCTDAVGHGEKPQFCTELAWELDRRTLHQHRLQRTPIKLQCFSVDSGLSLKESVGYIVLDLRSVQEIKQAPKWHPLLSSKYTKLKPALLIAVVLENDTKHSQTHSPEGFRAKKAPARPGSPALALDAVGLRVLLNEDEGFHQIGPEDVCTDMFVLSVTLAFATKLEQLIPSSALQSSDFFFFYSLLGNDVTSEPFQNLLAPNFEPERASVRIRSSERVLRAFFSQQSALQIHMCCGNQSLGSTEVSLAGLLKSASDPNTRCYTIEGAFTLRPPNRAGSGMKMQPAELQPTLGVSVSLRAEDVHNQLETPEENGLKTPVKKGRVPSEKPIDLRSPSAVRRATAEPARPRSTPAEPRNSESEAESLSGDPQNVTPKEHSAQAPPIIHHEQAPPTEHEQKPTDAVKDRQGPAQQASPTVIDRLAPPTAHDQSTPTSVDRVAPPMSRVAASEIVPADADAADSSVTVSAPKIHIPASAHHYCFSLELRSIRDLRSSQLVNCFLRYAYQFFGSAAPIMTSPAVELKKNMEVFLPQSFCAFDFAALPSQLQDTFLRSEGWLKSAGI</sequence>
<organism evidence="3 4">
    <name type="scientific">Danionella cerebrum</name>
    <dbReference type="NCBI Taxonomy" id="2873325"/>
    <lineage>
        <taxon>Eukaryota</taxon>
        <taxon>Metazoa</taxon>
        <taxon>Chordata</taxon>
        <taxon>Craniata</taxon>
        <taxon>Vertebrata</taxon>
        <taxon>Euteleostomi</taxon>
        <taxon>Actinopterygii</taxon>
        <taxon>Neopterygii</taxon>
        <taxon>Teleostei</taxon>
        <taxon>Ostariophysi</taxon>
        <taxon>Cypriniformes</taxon>
        <taxon>Danionidae</taxon>
        <taxon>Danioninae</taxon>
        <taxon>Danionella</taxon>
    </lineage>
</organism>
<dbReference type="GO" id="GO:0005813">
    <property type="term" value="C:centrosome"/>
    <property type="evidence" value="ECO:0007669"/>
    <property type="project" value="TreeGrafter"/>
</dbReference>
<dbReference type="AlphaFoldDB" id="A0A553NHD9"/>
<dbReference type="InterPro" id="IPR035892">
    <property type="entry name" value="C2_domain_sf"/>
</dbReference>
<dbReference type="InterPro" id="IPR022136">
    <property type="entry name" value="DUF3668"/>
</dbReference>
<accession>A0A553NHD9</accession>
<reference evidence="3 4" key="1">
    <citation type="journal article" date="2019" name="Sci. Data">
        <title>Hybrid genome assembly and annotation of Danionella translucida.</title>
        <authorList>
            <person name="Kadobianskyi M."/>
            <person name="Schulze L."/>
            <person name="Schuelke M."/>
            <person name="Judkewitz B."/>
        </authorList>
    </citation>
    <scope>NUCLEOTIDE SEQUENCE [LARGE SCALE GENOMIC DNA]</scope>
    <source>
        <strain evidence="3 4">Bolton</strain>
    </source>
</reference>
<dbReference type="EMBL" id="SRMA01026967">
    <property type="protein sequence ID" value="TRY64825.1"/>
    <property type="molecule type" value="Genomic_DNA"/>
</dbReference>
<dbReference type="InterPro" id="IPR039893">
    <property type="entry name" value="CEP120-like"/>
</dbReference>
<dbReference type="PANTHER" id="PTHR21574">
    <property type="entry name" value="CENTROSOMAL PROTEIN OF 120 KDA"/>
    <property type="match status" value="1"/>
</dbReference>
<dbReference type="OrthoDB" id="332250at2759"/>
<evidence type="ECO:0000256" key="1">
    <source>
        <dbReference type="SAM" id="MobiDB-lite"/>
    </source>
</evidence>
<dbReference type="SUPFAM" id="SSF49562">
    <property type="entry name" value="C2 domain (Calcium/lipid-binding domain, CaLB)"/>
    <property type="match status" value="1"/>
</dbReference>
<evidence type="ECO:0000313" key="3">
    <source>
        <dbReference type="EMBL" id="TRY64825.1"/>
    </source>
</evidence>
<dbReference type="InterPro" id="IPR000008">
    <property type="entry name" value="C2_dom"/>
</dbReference>
<feature type="compositionally biased region" description="Basic and acidic residues" evidence="1">
    <location>
        <begin position="422"/>
        <end position="444"/>
    </location>
</feature>
<dbReference type="Proteomes" id="UP000316079">
    <property type="component" value="Unassembled WGS sequence"/>
</dbReference>
<name>A0A553NHD9_9TELE</name>
<feature type="region of interest" description="Disordered" evidence="1">
    <location>
        <begin position="342"/>
        <end position="476"/>
    </location>
</feature>
<protein>
    <recommendedName>
        <fullName evidence="2">C2 domain-containing protein</fullName>
    </recommendedName>
</protein>
<dbReference type="PROSITE" id="PS50004">
    <property type="entry name" value="C2"/>
    <property type="match status" value="1"/>
</dbReference>
<feature type="domain" description="C2" evidence="2">
    <location>
        <begin position="1"/>
        <end position="112"/>
    </location>
</feature>
<proteinExistence type="predicted"/>
<dbReference type="GO" id="GO:1903724">
    <property type="term" value="P:positive regulation of centriole elongation"/>
    <property type="evidence" value="ECO:0007669"/>
    <property type="project" value="TreeGrafter"/>
</dbReference>
<dbReference type="Pfam" id="PF12416">
    <property type="entry name" value="DUF3668"/>
    <property type="match status" value="1"/>
</dbReference>
<gene>
    <name evidence="3" type="ORF">DNTS_004421</name>
</gene>
<dbReference type="PANTHER" id="PTHR21574:SF0">
    <property type="entry name" value="CENTROSOMAL PROTEIN OF 120 KDA"/>
    <property type="match status" value="1"/>
</dbReference>